<evidence type="ECO:0008006" key="3">
    <source>
        <dbReference type="Google" id="ProtNLM"/>
    </source>
</evidence>
<evidence type="ECO:0000313" key="2">
    <source>
        <dbReference type="Proteomes" id="UP000092461"/>
    </source>
</evidence>
<keyword evidence="2" id="KW-1185">Reference proteome</keyword>
<dbReference type="Gene3D" id="3.30.70.330">
    <property type="match status" value="1"/>
</dbReference>
<dbReference type="EnsemblMetazoa" id="LLOJ001125-RA">
    <property type="protein sequence ID" value="LLOJ001125-PA"/>
    <property type="gene ID" value="LLOJ001125"/>
</dbReference>
<protein>
    <recommendedName>
        <fullName evidence="3">RRM domain-containing protein</fullName>
    </recommendedName>
</protein>
<dbReference type="VEuPathDB" id="VectorBase:LLOJ001125"/>
<dbReference type="SUPFAM" id="SSF54928">
    <property type="entry name" value="RNA-binding domain, RBD"/>
    <property type="match status" value="1"/>
</dbReference>
<reference evidence="1" key="1">
    <citation type="submission" date="2020-05" db="UniProtKB">
        <authorList>
            <consortium name="EnsemblMetazoa"/>
        </authorList>
    </citation>
    <scope>IDENTIFICATION</scope>
    <source>
        <strain evidence="1">Jacobina</strain>
    </source>
</reference>
<dbReference type="InterPro" id="IPR035979">
    <property type="entry name" value="RBD_domain_sf"/>
</dbReference>
<dbReference type="GO" id="GO:0003676">
    <property type="term" value="F:nucleic acid binding"/>
    <property type="evidence" value="ECO:0007669"/>
    <property type="project" value="InterPro"/>
</dbReference>
<dbReference type="InterPro" id="IPR012677">
    <property type="entry name" value="Nucleotide-bd_a/b_plait_sf"/>
</dbReference>
<sequence>MQKVWERNFGCKVAERAMSYGLGHHVSVQHKIKAIEGCAFLTYFSPESAANAQNALHEKQTLPGQHQNAFAILQSGA</sequence>
<dbReference type="AlphaFoldDB" id="A0A1B0CAR3"/>
<dbReference type="EMBL" id="AJWK01004184">
    <property type="status" value="NOT_ANNOTATED_CDS"/>
    <property type="molecule type" value="Genomic_DNA"/>
</dbReference>
<organism evidence="1 2">
    <name type="scientific">Lutzomyia longipalpis</name>
    <name type="common">Sand fly</name>
    <dbReference type="NCBI Taxonomy" id="7200"/>
    <lineage>
        <taxon>Eukaryota</taxon>
        <taxon>Metazoa</taxon>
        <taxon>Ecdysozoa</taxon>
        <taxon>Arthropoda</taxon>
        <taxon>Hexapoda</taxon>
        <taxon>Insecta</taxon>
        <taxon>Pterygota</taxon>
        <taxon>Neoptera</taxon>
        <taxon>Endopterygota</taxon>
        <taxon>Diptera</taxon>
        <taxon>Nematocera</taxon>
        <taxon>Psychodoidea</taxon>
        <taxon>Psychodidae</taxon>
        <taxon>Lutzomyia</taxon>
        <taxon>Lutzomyia</taxon>
    </lineage>
</organism>
<accession>A0A1B0CAR3</accession>
<name>A0A1B0CAR3_LUTLO</name>
<dbReference type="Proteomes" id="UP000092461">
    <property type="component" value="Unassembled WGS sequence"/>
</dbReference>
<proteinExistence type="predicted"/>
<evidence type="ECO:0000313" key="1">
    <source>
        <dbReference type="EnsemblMetazoa" id="LLOJ001125-PA"/>
    </source>
</evidence>